<comment type="caution">
    <text evidence="1">The sequence shown here is derived from an EMBL/GenBank/DDBJ whole genome shotgun (WGS) entry which is preliminary data.</text>
</comment>
<organism evidence="1 2">
    <name type="scientific">Araneus ventricosus</name>
    <name type="common">Orbweaver spider</name>
    <name type="synonym">Epeira ventricosa</name>
    <dbReference type="NCBI Taxonomy" id="182803"/>
    <lineage>
        <taxon>Eukaryota</taxon>
        <taxon>Metazoa</taxon>
        <taxon>Ecdysozoa</taxon>
        <taxon>Arthropoda</taxon>
        <taxon>Chelicerata</taxon>
        <taxon>Arachnida</taxon>
        <taxon>Araneae</taxon>
        <taxon>Araneomorphae</taxon>
        <taxon>Entelegynae</taxon>
        <taxon>Araneoidea</taxon>
        <taxon>Araneidae</taxon>
        <taxon>Araneus</taxon>
    </lineage>
</organism>
<evidence type="ECO:0000313" key="2">
    <source>
        <dbReference type="Proteomes" id="UP000499080"/>
    </source>
</evidence>
<proteinExistence type="predicted"/>
<keyword evidence="2" id="KW-1185">Reference proteome</keyword>
<protein>
    <submittedName>
        <fullName evidence="1">Uncharacterized protein</fullName>
    </submittedName>
</protein>
<dbReference type="Proteomes" id="UP000499080">
    <property type="component" value="Unassembled WGS sequence"/>
</dbReference>
<reference evidence="1 2" key="1">
    <citation type="journal article" date="2019" name="Sci. Rep.">
        <title>Orb-weaving spider Araneus ventricosus genome elucidates the spidroin gene catalogue.</title>
        <authorList>
            <person name="Kono N."/>
            <person name="Nakamura H."/>
            <person name="Ohtoshi R."/>
            <person name="Moran D.A.P."/>
            <person name="Shinohara A."/>
            <person name="Yoshida Y."/>
            <person name="Fujiwara M."/>
            <person name="Mori M."/>
            <person name="Tomita M."/>
            <person name="Arakawa K."/>
        </authorList>
    </citation>
    <scope>NUCLEOTIDE SEQUENCE [LARGE SCALE GENOMIC DNA]</scope>
</reference>
<dbReference type="EMBL" id="BGPR01000101">
    <property type="protein sequence ID" value="GBL94323.1"/>
    <property type="molecule type" value="Genomic_DNA"/>
</dbReference>
<name>A0A4Y2BQV1_ARAVE</name>
<dbReference type="AlphaFoldDB" id="A0A4Y2BQV1"/>
<accession>A0A4Y2BQV1</accession>
<sequence>MTRRSSDPSLKFRYERFDVHQVNMHSVNLVESHFKPVTVQCGIRDSTTRSNLEISFNRRTNQEKKDILLSDYLIRCSYPYMVKQEQENAIFRTPERC</sequence>
<evidence type="ECO:0000313" key="1">
    <source>
        <dbReference type="EMBL" id="GBL94323.1"/>
    </source>
</evidence>
<gene>
    <name evidence="1" type="ORF">AVEN_16837_1</name>
</gene>